<protein>
    <submittedName>
        <fullName evidence="3">Uncharacterized protein</fullName>
    </submittedName>
</protein>
<dbReference type="GeneID" id="64983075"/>
<dbReference type="RefSeq" id="WP_059106293.1">
    <property type="nucleotide sequence ID" value="NZ_AP024589.1"/>
</dbReference>
<evidence type="ECO:0000313" key="3">
    <source>
        <dbReference type="EMBL" id="PNZ68382.1"/>
    </source>
</evidence>
<keyword evidence="1" id="KW-0472">Membrane</keyword>
<sequence>MRQTLAFFNYYVKMLSKDKISLFWTILFPLVLSLITYLPLQNQFETNTQKLEFLYVYWAFSIVMIFVNGVGSYFATIRQHGLLKTFFSISGKKHPFVLSIIIAQLIVGLISLTLLTVVMGFILDVFSLRIFINMLLYFIAIVPLAPAFLIIAFIPVKAESVSTILNIITIVLFILTANSSNQFGGFEWLNPLYYFRELSLVIGQIHTHPLLPLLSVYAVYLIIGLFSLLKLDINSKVQRT</sequence>
<evidence type="ECO:0000313" key="4">
    <source>
        <dbReference type="Proteomes" id="UP000242470"/>
    </source>
</evidence>
<evidence type="ECO:0000256" key="1">
    <source>
        <dbReference type="SAM" id="Phobius"/>
    </source>
</evidence>
<feature type="transmembrane region" description="Helical" evidence="1">
    <location>
        <begin position="96"/>
        <end position="123"/>
    </location>
</feature>
<dbReference type="AlphaFoldDB" id="A0AAP8PRB9"/>
<dbReference type="Proteomes" id="UP001171687">
    <property type="component" value="Unassembled WGS sequence"/>
</dbReference>
<gene>
    <name evidence="3" type="ORF">CD158_03485</name>
    <name evidence="2" type="ORF">QYH67_05305</name>
</gene>
<keyword evidence="1" id="KW-1133">Transmembrane helix</keyword>
<organism evidence="3 4">
    <name type="scientific">Staphylococcus auricularis</name>
    <dbReference type="NCBI Taxonomy" id="29379"/>
    <lineage>
        <taxon>Bacteria</taxon>
        <taxon>Bacillati</taxon>
        <taxon>Bacillota</taxon>
        <taxon>Bacilli</taxon>
        <taxon>Bacillales</taxon>
        <taxon>Staphylococcaceae</taxon>
        <taxon>Staphylococcus</taxon>
    </lineage>
</organism>
<name>A0AAP8PRB9_9STAP</name>
<dbReference type="EMBL" id="JAUHQC010000009">
    <property type="protein sequence ID" value="MDN4532995.1"/>
    <property type="molecule type" value="Genomic_DNA"/>
</dbReference>
<proteinExistence type="predicted"/>
<feature type="transmembrane region" description="Helical" evidence="1">
    <location>
        <begin position="21"/>
        <end position="40"/>
    </location>
</feature>
<accession>A0AAP8PRB9</accession>
<feature type="transmembrane region" description="Helical" evidence="1">
    <location>
        <begin position="163"/>
        <end position="180"/>
    </location>
</feature>
<dbReference type="EMBL" id="PPQW01000016">
    <property type="protein sequence ID" value="PNZ68382.1"/>
    <property type="molecule type" value="Genomic_DNA"/>
</dbReference>
<comment type="caution">
    <text evidence="3">The sequence shown here is derived from an EMBL/GenBank/DDBJ whole genome shotgun (WGS) entry which is preliminary data.</text>
</comment>
<feature type="transmembrane region" description="Helical" evidence="1">
    <location>
        <begin position="210"/>
        <end position="229"/>
    </location>
</feature>
<feature type="transmembrane region" description="Helical" evidence="1">
    <location>
        <begin position="135"/>
        <end position="156"/>
    </location>
</feature>
<feature type="transmembrane region" description="Helical" evidence="1">
    <location>
        <begin position="55"/>
        <end position="75"/>
    </location>
</feature>
<evidence type="ECO:0000313" key="2">
    <source>
        <dbReference type="EMBL" id="MDN4532995.1"/>
    </source>
</evidence>
<reference evidence="2" key="2">
    <citation type="submission" date="2023-07" db="EMBL/GenBank/DDBJ databases">
        <title>Evaluation of the beneficial properties of pineapple isolates.</title>
        <authorList>
            <person name="Adefiranye O."/>
        </authorList>
    </citation>
    <scope>NUCLEOTIDE SEQUENCE</scope>
    <source>
        <strain evidence="2">PAPLE_T1</strain>
    </source>
</reference>
<dbReference type="Proteomes" id="UP000242470">
    <property type="component" value="Unassembled WGS sequence"/>
</dbReference>
<reference evidence="3 4" key="1">
    <citation type="submission" date="2017-08" db="EMBL/GenBank/DDBJ databases">
        <title>Draft genome sequences of 64 type strains of genus Staph aureus.</title>
        <authorList>
            <person name="Cole K."/>
            <person name="Golubchik T."/>
            <person name="Russell J."/>
            <person name="Foster D."/>
            <person name="Llewelyn M."/>
            <person name="Wilson D."/>
            <person name="Crook D."/>
            <person name="Paul J."/>
        </authorList>
    </citation>
    <scope>NUCLEOTIDE SEQUENCE [LARGE SCALE GENOMIC DNA]</scope>
    <source>
        <strain evidence="3 4">NCTC 12101</strain>
    </source>
</reference>
<keyword evidence="1" id="KW-0812">Transmembrane</keyword>